<evidence type="ECO:0000313" key="1">
    <source>
        <dbReference type="EMBL" id="MEU3713495.1"/>
    </source>
</evidence>
<dbReference type="Gene3D" id="1.10.287.1060">
    <property type="entry name" value="ESAT-6-like"/>
    <property type="match status" value="1"/>
</dbReference>
<dbReference type="InterPro" id="IPR036689">
    <property type="entry name" value="ESAT-6-like_sf"/>
</dbReference>
<dbReference type="Pfam" id="PF06013">
    <property type="entry name" value="WXG100"/>
    <property type="match status" value="1"/>
</dbReference>
<name>A0ABV2Z659_9ACTN</name>
<accession>A0ABV2Z659</accession>
<dbReference type="Proteomes" id="UP001550853">
    <property type="component" value="Unassembled WGS sequence"/>
</dbReference>
<gene>
    <name evidence="1" type="ORF">AB0E61_25785</name>
</gene>
<protein>
    <submittedName>
        <fullName evidence="1">WXG100 family type VII secretion target</fullName>
    </submittedName>
</protein>
<dbReference type="InterPro" id="IPR010310">
    <property type="entry name" value="T7SS_ESAT-6-like"/>
</dbReference>
<dbReference type="SUPFAM" id="SSF140453">
    <property type="entry name" value="EsxAB dimer-like"/>
    <property type="match status" value="1"/>
</dbReference>
<evidence type="ECO:0000313" key="2">
    <source>
        <dbReference type="Proteomes" id="UP001550853"/>
    </source>
</evidence>
<keyword evidence="2" id="KW-1185">Reference proteome</keyword>
<organism evidence="1 2">
    <name type="scientific">Streptomyces catenulae</name>
    <dbReference type="NCBI Taxonomy" id="66875"/>
    <lineage>
        <taxon>Bacteria</taxon>
        <taxon>Bacillati</taxon>
        <taxon>Actinomycetota</taxon>
        <taxon>Actinomycetes</taxon>
        <taxon>Kitasatosporales</taxon>
        <taxon>Streptomycetaceae</taxon>
        <taxon>Streptomyces</taxon>
    </lineage>
</organism>
<comment type="caution">
    <text evidence="1">The sequence shown here is derived from an EMBL/GenBank/DDBJ whole genome shotgun (WGS) entry which is preliminary data.</text>
</comment>
<proteinExistence type="predicted"/>
<dbReference type="EMBL" id="JBEZVI010000026">
    <property type="protein sequence ID" value="MEU3713495.1"/>
    <property type="molecule type" value="Genomic_DNA"/>
</dbReference>
<reference evidence="1 2" key="1">
    <citation type="submission" date="2024-06" db="EMBL/GenBank/DDBJ databases">
        <title>The Natural Products Discovery Center: Release of the First 8490 Sequenced Strains for Exploring Actinobacteria Biosynthetic Diversity.</title>
        <authorList>
            <person name="Kalkreuter E."/>
            <person name="Kautsar S.A."/>
            <person name="Yang D."/>
            <person name="Bader C.D."/>
            <person name="Teijaro C.N."/>
            <person name="Fluegel L."/>
            <person name="Davis C.M."/>
            <person name="Simpson J.R."/>
            <person name="Lauterbach L."/>
            <person name="Steele A.D."/>
            <person name="Gui C."/>
            <person name="Meng S."/>
            <person name="Li G."/>
            <person name="Viehrig K."/>
            <person name="Ye F."/>
            <person name="Su P."/>
            <person name="Kiefer A.F."/>
            <person name="Nichols A."/>
            <person name="Cepeda A.J."/>
            <person name="Yan W."/>
            <person name="Fan B."/>
            <person name="Jiang Y."/>
            <person name="Adhikari A."/>
            <person name="Zheng C.-J."/>
            <person name="Schuster L."/>
            <person name="Cowan T.M."/>
            <person name="Smanski M.J."/>
            <person name="Chevrette M.G."/>
            <person name="De Carvalho L.P.S."/>
            <person name="Shen B."/>
        </authorList>
    </citation>
    <scope>NUCLEOTIDE SEQUENCE [LARGE SCALE GENOMIC DNA]</scope>
    <source>
        <strain evidence="1 2">NPDC033039</strain>
    </source>
</reference>
<dbReference type="RefSeq" id="WP_030279810.1">
    <property type="nucleotide sequence ID" value="NZ_JBEZVI010000026.1"/>
</dbReference>
<sequence>MEKKDEDIRQALSLLNEQMGKMRTAGQTVETTVQSVARNFDSGASRQFQTKMQEWIETYNQVSQKVNTLHDNLEAANQTLNTGDTDAHDLAAGWNTGGGDLDNIHGVLGGSAS</sequence>